<protein>
    <submittedName>
        <fullName evidence="1">Uncharacterized protein</fullName>
    </submittedName>
</protein>
<dbReference type="Proteomes" id="UP000784294">
    <property type="component" value="Unassembled WGS sequence"/>
</dbReference>
<evidence type="ECO:0000313" key="1">
    <source>
        <dbReference type="EMBL" id="VEL21185.1"/>
    </source>
</evidence>
<dbReference type="AlphaFoldDB" id="A0A448WVE1"/>
<dbReference type="EMBL" id="CAAALY010050009">
    <property type="protein sequence ID" value="VEL21185.1"/>
    <property type="molecule type" value="Genomic_DNA"/>
</dbReference>
<proteinExistence type="predicted"/>
<organism evidence="1 2">
    <name type="scientific">Protopolystoma xenopodis</name>
    <dbReference type="NCBI Taxonomy" id="117903"/>
    <lineage>
        <taxon>Eukaryota</taxon>
        <taxon>Metazoa</taxon>
        <taxon>Spiralia</taxon>
        <taxon>Lophotrochozoa</taxon>
        <taxon>Platyhelminthes</taxon>
        <taxon>Monogenea</taxon>
        <taxon>Polyopisthocotylea</taxon>
        <taxon>Polystomatidea</taxon>
        <taxon>Polystomatidae</taxon>
        <taxon>Protopolystoma</taxon>
    </lineage>
</organism>
<reference evidence="1" key="1">
    <citation type="submission" date="2018-11" db="EMBL/GenBank/DDBJ databases">
        <authorList>
            <consortium name="Pathogen Informatics"/>
        </authorList>
    </citation>
    <scope>NUCLEOTIDE SEQUENCE</scope>
</reference>
<keyword evidence="2" id="KW-1185">Reference proteome</keyword>
<evidence type="ECO:0000313" key="2">
    <source>
        <dbReference type="Proteomes" id="UP000784294"/>
    </source>
</evidence>
<sequence>MRLATPHVAWVRSFKEDSLPFPDRHNSLLHVSTLYFIDTSHSRAVSSQLVSTSNSLLSSAIHDQVSTCIASSTLLLPVPEIHFWSCIVE</sequence>
<gene>
    <name evidence="1" type="ORF">PXEA_LOCUS14625</name>
</gene>
<comment type="caution">
    <text evidence="1">The sequence shown here is derived from an EMBL/GenBank/DDBJ whole genome shotgun (WGS) entry which is preliminary data.</text>
</comment>
<accession>A0A448WVE1</accession>
<name>A0A448WVE1_9PLAT</name>